<evidence type="ECO:0000313" key="2">
    <source>
        <dbReference type="Proteomes" id="UP000316621"/>
    </source>
</evidence>
<dbReference type="Gramene" id="RZC69233">
    <property type="protein sequence ID" value="RZC69233"/>
    <property type="gene ID" value="C5167_032432"/>
</dbReference>
<name>A0A4Y7K7B4_PAPSO</name>
<reference evidence="1 2" key="1">
    <citation type="journal article" date="2018" name="Science">
        <title>The opium poppy genome and morphinan production.</title>
        <authorList>
            <person name="Guo L."/>
            <person name="Winzer T."/>
            <person name="Yang X."/>
            <person name="Li Y."/>
            <person name="Ning Z."/>
            <person name="He Z."/>
            <person name="Teodor R."/>
            <person name="Lu Y."/>
            <person name="Bowser T.A."/>
            <person name="Graham I.A."/>
            <person name="Ye K."/>
        </authorList>
    </citation>
    <scope>NUCLEOTIDE SEQUENCE [LARGE SCALE GENOMIC DNA]</scope>
    <source>
        <strain evidence="2">cv. HN1</strain>
        <tissue evidence="1">Leaves</tissue>
    </source>
</reference>
<keyword evidence="2" id="KW-1185">Reference proteome</keyword>
<proteinExistence type="predicted"/>
<accession>A0A4Y7K7B4</accession>
<organism evidence="1 2">
    <name type="scientific">Papaver somniferum</name>
    <name type="common">Opium poppy</name>
    <dbReference type="NCBI Taxonomy" id="3469"/>
    <lineage>
        <taxon>Eukaryota</taxon>
        <taxon>Viridiplantae</taxon>
        <taxon>Streptophyta</taxon>
        <taxon>Embryophyta</taxon>
        <taxon>Tracheophyta</taxon>
        <taxon>Spermatophyta</taxon>
        <taxon>Magnoliopsida</taxon>
        <taxon>Ranunculales</taxon>
        <taxon>Papaveraceae</taxon>
        <taxon>Papaveroideae</taxon>
        <taxon>Papaver</taxon>
    </lineage>
</organism>
<dbReference type="AlphaFoldDB" id="A0A4Y7K7B4"/>
<evidence type="ECO:0000313" key="1">
    <source>
        <dbReference type="EMBL" id="RZC69233.1"/>
    </source>
</evidence>
<protein>
    <submittedName>
        <fullName evidence="1">Uncharacterized protein</fullName>
    </submittedName>
</protein>
<sequence>MACDWCSYMIPIGALRLSKLCLRSKTCFVCCLINRKGGCSSALFLCDKERWWYLLPAIENWISMEPSKECWPKANSYYTRKSW</sequence>
<gene>
    <name evidence="1" type="ORF">C5167_032432</name>
</gene>
<dbReference type="EMBL" id="CM010721">
    <property type="protein sequence ID" value="RZC69233.1"/>
    <property type="molecule type" value="Genomic_DNA"/>
</dbReference>
<dbReference type="Proteomes" id="UP000316621">
    <property type="component" value="Chromosome 7"/>
</dbReference>